<dbReference type="Pfam" id="PF13146">
    <property type="entry name" value="TRL"/>
    <property type="match status" value="1"/>
</dbReference>
<dbReference type="EMBL" id="DXDA01000035">
    <property type="protein sequence ID" value="HIY68587.1"/>
    <property type="molecule type" value="Genomic_DNA"/>
</dbReference>
<accession>A0A9D1YZF1</accession>
<dbReference type="Proteomes" id="UP000886844">
    <property type="component" value="Unassembled WGS sequence"/>
</dbReference>
<dbReference type="InterPro" id="IPR025113">
    <property type="entry name" value="TRL-like"/>
</dbReference>
<reference evidence="1" key="1">
    <citation type="journal article" date="2021" name="PeerJ">
        <title>Extensive microbial diversity within the chicken gut microbiome revealed by metagenomics and culture.</title>
        <authorList>
            <person name="Gilroy R."/>
            <person name="Ravi A."/>
            <person name="Getino M."/>
            <person name="Pursley I."/>
            <person name="Horton D.L."/>
            <person name="Alikhan N.F."/>
            <person name="Baker D."/>
            <person name="Gharbi K."/>
            <person name="Hall N."/>
            <person name="Watson M."/>
            <person name="Adriaenssens E.M."/>
            <person name="Foster-Nyarko E."/>
            <person name="Jarju S."/>
            <person name="Secka A."/>
            <person name="Antonio M."/>
            <person name="Oren A."/>
            <person name="Chaudhuri R.R."/>
            <person name="La Ragione R."/>
            <person name="Hildebrand F."/>
            <person name="Pallen M.J."/>
        </authorList>
    </citation>
    <scope>NUCLEOTIDE SEQUENCE</scope>
    <source>
        <strain evidence="1">5134</strain>
    </source>
</reference>
<dbReference type="PROSITE" id="PS51257">
    <property type="entry name" value="PROKAR_LIPOPROTEIN"/>
    <property type="match status" value="1"/>
</dbReference>
<name>A0A9D1YZF1_9BACT</name>
<evidence type="ECO:0000313" key="2">
    <source>
        <dbReference type="Proteomes" id="UP000886844"/>
    </source>
</evidence>
<organism evidence="1 2">
    <name type="scientific">Candidatus Alistipes intestinigallinarum</name>
    <dbReference type="NCBI Taxonomy" id="2838440"/>
    <lineage>
        <taxon>Bacteria</taxon>
        <taxon>Pseudomonadati</taxon>
        <taxon>Bacteroidota</taxon>
        <taxon>Bacteroidia</taxon>
        <taxon>Bacteroidales</taxon>
        <taxon>Rikenellaceae</taxon>
        <taxon>Alistipes</taxon>
    </lineage>
</organism>
<dbReference type="AlphaFoldDB" id="A0A9D1YZF1"/>
<comment type="caution">
    <text evidence="1">The sequence shown here is derived from an EMBL/GenBank/DDBJ whole genome shotgun (WGS) entry which is preliminary data.</text>
</comment>
<evidence type="ECO:0000313" key="1">
    <source>
        <dbReference type="EMBL" id="HIY68587.1"/>
    </source>
</evidence>
<protein>
    <submittedName>
        <fullName evidence="1">TRL-like family protein</fullName>
    </submittedName>
</protein>
<proteinExistence type="predicted"/>
<reference evidence="1" key="2">
    <citation type="submission" date="2021-04" db="EMBL/GenBank/DDBJ databases">
        <authorList>
            <person name="Gilroy R."/>
        </authorList>
    </citation>
    <scope>NUCLEOTIDE SEQUENCE</scope>
    <source>
        <strain evidence="1">5134</strain>
    </source>
</reference>
<gene>
    <name evidence="1" type="ORF">H9828_04135</name>
</gene>
<sequence length="102" mass="10526">MKKFLASAFFAAALLGTGCVKSPVVGGIYTDVKDGLAVTGNAGSSKVGTAEVKGYVGVVAMGDASIQTAAREAGITRIHHVDYQSKSYVGVYTIYTIIVYGD</sequence>